<feature type="transmembrane region" description="Helical" evidence="1">
    <location>
        <begin position="16"/>
        <end position="36"/>
    </location>
</feature>
<accession>A0A2U3KKI5</accession>
<evidence type="ECO:0000313" key="2">
    <source>
        <dbReference type="EMBL" id="SPF40179.1"/>
    </source>
</evidence>
<reference evidence="3" key="1">
    <citation type="submission" date="2018-02" db="EMBL/GenBank/DDBJ databases">
        <authorList>
            <person name="Hausmann B."/>
        </authorList>
    </citation>
    <scope>NUCLEOTIDE SEQUENCE [LARGE SCALE GENOMIC DNA]</scope>
    <source>
        <strain evidence="3">Peat soil MAG SbA1</strain>
    </source>
</reference>
<evidence type="ECO:0000256" key="1">
    <source>
        <dbReference type="SAM" id="Phobius"/>
    </source>
</evidence>
<feature type="transmembrane region" description="Helical" evidence="1">
    <location>
        <begin position="122"/>
        <end position="143"/>
    </location>
</feature>
<name>A0A2U3KKI5_9BACT</name>
<evidence type="ECO:0008006" key="4">
    <source>
        <dbReference type="Google" id="ProtNLM"/>
    </source>
</evidence>
<dbReference type="OrthoDB" id="114564at2"/>
<dbReference type="AlphaFoldDB" id="A0A2U3KKI5"/>
<feature type="transmembrane region" description="Helical" evidence="1">
    <location>
        <begin position="360"/>
        <end position="379"/>
    </location>
</feature>
<feature type="transmembrane region" description="Helical" evidence="1">
    <location>
        <begin position="277"/>
        <end position="293"/>
    </location>
</feature>
<organism evidence="2 3">
    <name type="scientific">Candidatus Sulfotelmatobacter kueseliae</name>
    <dbReference type="NCBI Taxonomy" id="2042962"/>
    <lineage>
        <taxon>Bacteria</taxon>
        <taxon>Pseudomonadati</taxon>
        <taxon>Acidobacteriota</taxon>
        <taxon>Terriglobia</taxon>
        <taxon>Terriglobales</taxon>
        <taxon>Candidatus Korobacteraceae</taxon>
        <taxon>Candidatus Sulfotelmatobacter</taxon>
    </lineage>
</organism>
<feature type="transmembrane region" description="Helical" evidence="1">
    <location>
        <begin position="56"/>
        <end position="76"/>
    </location>
</feature>
<dbReference type="Proteomes" id="UP000238701">
    <property type="component" value="Unassembled WGS sequence"/>
</dbReference>
<proteinExistence type="predicted"/>
<feature type="transmembrane region" description="Helical" evidence="1">
    <location>
        <begin position="97"/>
        <end position="116"/>
    </location>
</feature>
<keyword evidence="1" id="KW-1133">Transmembrane helix</keyword>
<sequence length="470" mass="51826">MEPEHLHFGGGTADTVLNPIVLLLVLIVGVLILVWPRSKAIAPFIAASILIPLDQVLVVGGLHFPMLRLLALFGIVRLIREKISSRARIFSGGVNKIDLAVILFATSTALAGILLFQEVGAVIFQLGNMYTIFGIYFLLRFLVRDREDIIRVVRTLACVAAPIAVVMIWEIATGHNPYAVLGGARASFYANLMERDGKFRALGCFGHPILAGTFGAIVLPLFVLLWREGKKHHTLAAVGIASTAVIVGTSNSSTPILAYVGGVLALCLWPLRNWMRAIRWGIVFILVCVHIVWKHPVWYLVAKVDISGGSSSWHRFALVDQCIRHFGDWWLIGVKSTEAWGWDMWDTANQYVGTCDSSGLLPFLLFIAILVYGFKYLGRARRVASDKKQKLFFWALGASLFANVVSFFGISYWDQTQVVWYGLLASISASVVIRSESPQLPHESGNWAERASKFTTDAETEAVEPASAQT</sequence>
<feature type="transmembrane region" description="Helical" evidence="1">
    <location>
        <begin position="256"/>
        <end position="272"/>
    </location>
</feature>
<gene>
    <name evidence="2" type="ORF">SBA1_30030</name>
</gene>
<protein>
    <recommendedName>
        <fullName evidence="4">O-antigen polymerase</fullName>
    </recommendedName>
</protein>
<dbReference type="EMBL" id="OMOD01000122">
    <property type="protein sequence ID" value="SPF40179.1"/>
    <property type="molecule type" value="Genomic_DNA"/>
</dbReference>
<evidence type="ECO:0000313" key="3">
    <source>
        <dbReference type="Proteomes" id="UP000238701"/>
    </source>
</evidence>
<feature type="transmembrane region" description="Helical" evidence="1">
    <location>
        <begin position="205"/>
        <end position="226"/>
    </location>
</feature>
<feature type="transmembrane region" description="Helical" evidence="1">
    <location>
        <begin position="233"/>
        <end position="250"/>
    </location>
</feature>
<keyword evidence="1" id="KW-0812">Transmembrane</keyword>
<keyword evidence="1" id="KW-0472">Membrane</keyword>
<feature type="transmembrane region" description="Helical" evidence="1">
    <location>
        <begin position="155"/>
        <end position="172"/>
    </location>
</feature>
<feature type="transmembrane region" description="Helical" evidence="1">
    <location>
        <begin position="391"/>
        <end position="412"/>
    </location>
</feature>